<dbReference type="HOGENOM" id="CLU_2497417_0_0_1"/>
<name>A0A0C2WXR2_AMAMK</name>
<reference evidence="1 2" key="1">
    <citation type="submission" date="2014-04" db="EMBL/GenBank/DDBJ databases">
        <title>Evolutionary Origins and Diversification of the Mycorrhizal Mutualists.</title>
        <authorList>
            <consortium name="DOE Joint Genome Institute"/>
            <consortium name="Mycorrhizal Genomics Consortium"/>
            <person name="Kohler A."/>
            <person name="Kuo A."/>
            <person name="Nagy L.G."/>
            <person name="Floudas D."/>
            <person name="Copeland A."/>
            <person name="Barry K.W."/>
            <person name="Cichocki N."/>
            <person name="Veneault-Fourrey C."/>
            <person name="LaButti K."/>
            <person name="Lindquist E.A."/>
            <person name="Lipzen A."/>
            <person name="Lundell T."/>
            <person name="Morin E."/>
            <person name="Murat C."/>
            <person name="Riley R."/>
            <person name="Ohm R."/>
            <person name="Sun H."/>
            <person name="Tunlid A."/>
            <person name="Henrissat B."/>
            <person name="Grigoriev I.V."/>
            <person name="Hibbett D.S."/>
            <person name="Martin F."/>
        </authorList>
    </citation>
    <scope>NUCLEOTIDE SEQUENCE [LARGE SCALE GENOMIC DNA]</scope>
    <source>
        <strain evidence="1 2">Koide BX008</strain>
    </source>
</reference>
<evidence type="ECO:0000313" key="1">
    <source>
        <dbReference type="EMBL" id="KIL61621.1"/>
    </source>
</evidence>
<dbReference type="InParanoid" id="A0A0C2WXR2"/>
<protein>
    <submittedName>
        <fullName evidence="1">Uncharacterized protein</fullName>
    </submittedName>
</protein>
<dbReference type="EMBL" id="KN818282">
    <property type="protein sequence ID" value="KIL61621.1"/>
    <property type="molecule type" value="Genomic_DNA"/>
</dbReference>
<dbReference type="Proteomes" id="UP000054549">
    <property type="component" value="Unassembled WGS sequence"/>
</dbReference>
<accession>A0A0C2WXR2</accession>
<keyword evidence="2" id="KW-1185">Reference proteome</keyword>
<evidence type="ECO:0000313" key="2">
    <source>
        <dbReference type="Proteomes" id="UP000054549"/>
    </source>
</evidence>
<organism evidence="1 2">
    <name type="scientific">Amanita muscaria (strain Koide BX008)</name>
    <dbReference type="NCBI Taxonomy" id="946122"/>
    <lineage>
        <taxon>Eukaryota</taxon>
        <taxon>Fungi</taxon>
        <taxon>Dikarya</taxon>
        <taxon>Basidiomycota</taxon>
        <taxon>Agaricomycotina</taxon>
        <taxon>Agaricomycetes</taxon>
        <taxon>Agaricomycetidae</taxon>
        <taxon>Agaricales</taxon>
        <taxon>Pluteineae</taxon>
        <taxon>Amanitaceae</taxon>
        <taxon>Amanita</taxon>
    </lineage>
</organism>
<gene>
    <name evidence="1" type="ORF">M378DRAFT_13423</name>
</gene>
<sequence length="86" mass="9385">MGWAWPVWPWGWPGPATQGPGSEVIQSGPEGQPQVHLQGFKQGAPASKLPSHSTFTSYLKHINDIMNDDFKLSVLDGITHTGQGYQ</sequence>
<dbReference type="AlphaFoldDB" id="A0A0C2WXR2"/>
<proteinExistence type="predicted"/>